<dbReference type="AlphaFoldDB" id="A0A512DWL4"/>
<evidence type="ECO:0000313" key="2">
    <source>
        <dbReference type="Proteomes" id="UP000321523"/>
    </source>
</evidence>
<proteinExistence type="predicted"/>
<keyword evidence="2" id="KW-1185">Reference proteome</keyword>
<dbReference type="Proteomes" id="UP000321523">
    <property type="component" value="Unassembled WGS sequence"/>
</dbReference>
<comment type="caution">
    <text evidence="1">The sequence shown here is derived from an EMBL/GenBank/DDBJ whole genome shotgun (WGS) entry which is preliminary data.</text>
</comment>
<dbReference type="EMBL" id="BJYZ01000024">
    <property type="protein sequence ID" value="GEO40875.1"/>
    <property type="molecule type" value="Genomic_DNA"/>
</dbReference>
<protein>
    <submittedName>
        <fullName evidence="1">Uncharacterized protein</fullName>
    </submittedName>
</protein>
<accession>A0A512DWL4</accession>
<organism evidence="1 2">
    <name type="scientific">Skermanella aerolata</name>
    <dbReference type="NCBI Taxonomy" id="393310"/>
    <lineage>
        <taxon>Bacteria</taxon>
        <taxon>Pseudomonadati</taxon>
        <taxon>Pseudomonadota</taxon>
        <taxon>Alphaproteobacteria</taxon>
        <taxon>Rhodospirillales</taxon>
        <taxon>Azospirillaceae</taxon>
        <taxon>Skermanella</taxon>
    </lineage>
</organism>
<evidence type="ECO:0000313" key="1">
    <source>
        <dbReference type="EMBL" id="GEO40875.1"/>
    </source>
</evidence>
<reference evidence="1 2" key="1">
    <citation type="submission" date="2019-07" db="EMBL/GenBank/DDBJ databases">
        <title>Whole genome shotgun sequence of Skermanella aerolata NBRC 106429.</title>
        <authorList>
            <person name="Hosoyama A."/>
            <person name="Uohara A."/>
            <person name="Ohji S."/>
            <person name="Ichikawa N."/>
        </authorList>
    </citation>
    <scope>NUCLEOTIDE SEQUENCE [LARGE SCALE GENOMIC DNA]</scope>
    <source>
        <strain evidence="1 2">NBRC 106429</strain>
    </source>
</reference>
<sequence>MLTLNDCIALSDLLPEEIEEISRHERLGFVPAMAKGHNLLNQPWGPPAIRQILRDNLTAAVRTSQVERCGRAMETYQGFQARHPGGIDRRKRL</sequence>
<name>A0A512DWL4_9PROT</name>
<gene>
    <name evidence="1" type="ORF">SAE02_50230</name>
</gene>